<dbReference type="GO" id="GO:0005874">
    <property type="term" value="C:microtubule"/>
    <property type="evidence" value="ECO:0007669"/>
    <property type="project" value="UniProtKB-KW"/>
</dbReference>
<dbReference type="FunFam" id="3.40.50.300:FF:000153">
    <property type="entry name" value="Dynein axonemal heavy chain 1"/>
    <property type="match status" value="1"/>
</dbReference>
<dbReference type="InterPro" id="IPR056759">
    <property type="entry name" value="DYH2-5-8_CC"/>
</dbReference>
<dbReference type="FunFam" id="1.20.920.30:FF:000002">
    <property type="entry name" value="Dynein axonemal heavy chain 3"/>
    <property type="match status" value="1"/>
</dbReference>
<proteinExistence type="inferred from homology"/>
<dbReference type="GO" id="GO:0005524">
    <property type="term" value="F:ATP binding"/>
    <property type="evidence" value="ECO:0007669"/>
    <property type="project" value="UniProtKB-KW"/>
</dbReference>
<dbReference type="InterPro" id="IPR004273">
    <property type="entry name" value="Dynein_heavy_D6_P-loop"/>
</dbReference>
<dbReference type="Pfam" id="PF03028">
    <property type="entry name" value="Dynein_heavy"/>
    <property type="match status" value="1"/>
</dbReference>
<dbReference type="Pfam" id="PF18198">
    <property type="entry name" value="AAA_lid_11"/>
    <property type="match status" value="1"/>
</dbReference>
<feature type="compositionally biased region" description="Basic residues" evidence="20">
    <location>
        <begin position="393"/>
        <end position="404"/>
    </location>
</feature>
<dbReference type="InterPro" id="IPR041228">
    <property type="entry name" value="Dynein_C"/>
</dbReference>
<feature type="compositionally biased region" description="Acidic residues" evidence="20">
    <location>
        <begin position="277"/>
        <end position="312"/>
    </location>
</feature>
<dbReference type="FunFam" id="1.10.8.720:FF:000005">
    <property type="entry name" value="Dynein axonemal heavy chain 10"/>
    <property type="match status" value="1"/>
</dbReference>
<dbReference type="Gene3D" id="3.20.180.20">
    <property type="entry name" value="Dynein heavy chain, N-terminal domain 2"/>
    <property type="match status" value="1"/>
</dbReference>
<evidence type="ECO:0000256" key="18">
    <source>
        <dbReference type="ARBA" id="ARBA00077719"/>
    </source>
</evidence>
<evidence type="ECO:0000256" key="15">
    <source>
        <dbReference type="ARBA" id="ARBA00023273"/>
    </source>
</evidence>
<comment type="function">
    <text evidence="16">Force generating protein of eukaryotic cilia and flagella. Produces force towards the minus ends of microtubules. Dynein has ATPase activity; the force-producing power stroke is thought to occur on release of ADP. Required for assembly of the I1 inner arm complex and its targeting to the appropriate axoneme location. Also required for phototaxis.</text>
</comment>
<keyword evidence="23" id="KW-1185">Reference proteome</keyword>
<feature type="domain" description="AAA+ ATPase" evidence="21">
    <location>
        <begin position="2390"/>
        <end position="2525"/>
    </location>
</feature>
<dbReference type="GO" id="GO:0031514">
    <property type="term" value="C:motile cilium"/>
    <property type="evidence" value="ECO:0007669"/>
    <property type="project" value="UniProtKB-SubCell"/>
</dbReference>
<dbReference type="Pfam" id="PF18199">
    <property type="entry name" value="Dynein_C"/>
    <property type="match status" value="1"/>
</dbReference>
<evidence type="ECO:0000313" key="22">
    <source>
        <dbReference type="EMBL" id="CEM39201.1"/>
    </source>
</evidence>
<dbReference type="PANTHER" id="PTHR22878">
    <property type="entry name" value="DYNEIN HEAVY CHAIN 6, AXONEMAL-LIKE-RELATED"/>
    <property type="match status" value="1"/>
</dbReference>
<sequence length="4748" mass="542245">MAYDLRRNWVKGKVLDYLSVKADKWDDLLAREDRWAEGELMKFLNEAAKGKSLFFYALQTTEQQEIIVEHKVEVADEEADDSSAAETDNGEAADIPPPVADAADAAPPTENADASAVNPQEGGEESAPEAADERLETAVDEPAGEHRDSLTIPVGPGRRKSKKYETVQKVEKIWVTKDLLYMAVDLLPPQASPVLTCYFIKGVDGPIDTAGKIPHEEMSNCIALGCLHGHFLVDLKLLLKEIYMPALERKKATAVKEGSGDSVTRAAEPTSPVEQPTEGEEEEGEKLAGDDGEEKEEDEDEADEGEEAEEAAEQEKPEGEAEEIATAPEAAHEEAEGAEEVEAAEGEEQEAVAAEGQEETAEAAKEEEHPPPEAATEASKPPEQAAMAAAGAKLKKKTTKRRMTLTRAPKSAKAQRAIELPGHVHDEICGSMSKFLAQVSHTISQVYGNVHIWLPELPHDELQAPQPTRDYKLVSSLENTVEEWFLIITNVLKAENARQRDNKYPLAEIDYWRDRTSAVSTLYEQLNLPAAQKVTRYLRVVSDPPVLQRFQECYGDLQKLHVEAKDNVKFLSTLERHFKNLSQGNLTQAMETLPSLLHGVRMVWIISRHYNTDDQMEPLMVRIAEQIADKVEEDLQLQTLFDEDPQKSMSLITEAKQCLDKWEESYMAVRKKIEDSGSDHRWEFDRRRLFKRTEYMSKICDYLWEIAHVLDQFYKFLGPELKAVTRDAQGIDELLGRVRDLLTSFETVRDYMFDERFASTWETLMAQFREKVEVIENKAIAFIDTRFRNLRSAVGAFQLLRNFKEIESRPKINAKMSDKFVDILTQYGHELRKIDQLFHADSSQPPITKGKPPTAGALAWARSILQRAKEPMLAFKTMPQLLETPEGQAVCREYVALGKQIVEYEKQQFEAWEQQASDAVVNCLKSNILTKDKGKYKVNFSPHLWLLTRDARYIDQMGGFDVPHTVLNMALQQEKYRGYCEQLTIMLSSYRDVVGDLSPVQRKLLSKQLKDLENHLQTGLSPLNWNSLGIGEFIDECNKGISAFKETRDQVEKNADLIEAVVKAIDGAKLVKDFDWNRKELLDVQEFYEYFEKHRAVLIDELRKKYDGITPFLIKIEETTAGSKTGMAPSMAEYYQFWERRILNALTTMLIRAMSSFQSLFSTSPSGPKRPPLLKIKADFNPPEVVLQLKSIFKLISKLLQNVLQSAQQFVRWMDGTCKLVPPQPGQEEDSQNQFTFYKDISQNPALIDMTIANHHAIQKVFQNMNRYLKSWKKYETQWGLWDPKRRHDLEKLMDKKPNVVYFDIYIWVYKKLAEDLNALPSEKDIGFIRIDSSAVIAGIRHQALEWVADYGRILNQLANKDLQKITTEIRTFRENIEAPPSSLDQLKFLLNEITKIKAVSLDMEIRIADVEERYHTLQLYKCTVDQEQIEAAQNLRSDWKNLKDAALTKDRRMIRTKREFANVTQQQVEEFVLECRHLCKTFKESGPGAADVSLDDGVELLRKYQSDLNTFQNRRENLVKAEMLFMLPISSYPELIALEKELRLLKIVYDIYVEHSTAVNDWSSQNWSKVDIQALSKAVEGFDKKIRKLPKDHPELGQLVTFRKLEEVITSFKNSVPLIEKLKHDAIRPQHWKRLLALAGLDSDIDMKKFTLATVFDMQLHRFPDEVQEIVQEAQEELKLETNIGKIESTWRSFTFEISKYKSEDRGYVLKANEELKTLLEDHILQLQSMTASRFAAPLIERIKKWEKSLSTIGEVFDHWMQVQRKWMYLESIFLDSDDIRLQLPEEAKKFDKIHKLFRALMTHTFQNPNVLTACCSEGRLEELKGLATELDRCQKSLSDYLDTKRNAFPRFYFISDDELLSILGSSDPQAVQQHMLKLYDNCKELTFGRGKQVMGMVSDEGESYSFHQPQKAEGAVEEWMNRVDDEMKSTLLRIMKEGVFHYATMDRVQWVQERLGMVALGGSQIWWTWGVEDTFRKVSEGNKHAMKEEAARETKQVNDLVELVRQPMDGRVRKKINTLIILDVHARDIVDRFVRDSILDAREFEWESQLRFYWDRKLDDIVIRQCTGQFRYGYEYQGLNGRLVITPLTDRCVMTLTTALTFYLGGAPAGPAGTGKTETVKDLGKSLAIRCVVMNCGEGLDYRAMGTIFSGLVQTGFWGCFDEFNRINPEVLSVVSAQIKTIQLGLQYKKRTIEMLGKDLNLIPAVGIFVTMNPGYAGRSELPDNLKALFRPVTMIVPDLMMICEIMLMSEGFSVARILAKKMTVLYALAQAQLSKQYHYDFKLRALKSVLVMAGSLKRGAPDLQEELVLMRALRDMNMPKFVKQDVPLFQGLLNDLFPGLDCPRVGYPKLKAAIEEDLISKGFKSKYEHLFDLQVDKVMQLYETMLTRHTTMIVGPTGGGKTVVIETLAAAQKIAFDEPTKLFIINPKAQTVNELYGVLDPATRDWTDGLLSKIFREINQPLPSGKKERRYIVYDGDVDAVWVENMNTVMDDNKLLTLTNGERIRLQRHASMLFEVYDLQYASPATISRCGMVYVDSRNLGYGPYYDKWCRDKNNDKLYEVLEELYEKYLPLCTAHVLEGRDGDDIGNPLVQSLPRTDLNMVTQLCILFDAMVPNENIISMEHVENIFIFCLVWSVGACLADNERPKFDEFLKKVANRLLPKQSLYETMYDINQGRWVPWEEKVPEYKPPPDVQFTKILVPTVDTVRYSWLLEQFMTRQRPTLFVGESGTAKSVTVMNWLDGLDPETALQLNINLSSRTSSMDLQKTIQDNVDKRTGRIFGPPSGKTLRIFVDDLSMPKIDTYGTQQPLALLKFVIERQHMFERGGDLDKIILKDIEWLAAMNPPGAGRNRVDPRVVSLFAAIHMSFPSQSSIDRIYKTILNHKFMSFSEAVQEVASKLPQATLQLQDSIIEALPRTPSKFHYVFNLRDLSRVYQGVWLADPQVVNAGTTLIRLWRNECLRVFEDRLITQDDKDFVGKRRLPDIIKDTFPSQAEEALADPLIWGDFQDALNILLSSDSPWQEVRLYQDMGDYGTVRKIFNELLENYNAEKRPMNLVLFEDALSHLVRIHRIIRMPQGNALLVGTGGSGRQSLTKLATFAAGYTLSEITLSRGYGDTEFRDDLKALYTEVVSAPRTFLFTDAHVVEEGFLEYLNNLLTVGMVPALFAEDEKEGLIGKIRKEASEQGIRGDRMWNFCVSKARENLHLVLAMSPAGSSLRTRCRNFPGLVSCTSIDWFFPWPSEALHAVASHFLQNESLPDESRDEIVQHFVMVHLSVTEKYSPEFEMQRRRKNYATPKNYLDFINNYRSKLAENRKNLDAMSQRLEGGLTKLIQAAEAVEIMSKELAEKKVIVDENARKVEALIHDINEKSEKANKRQEEATAAAEQIARDNEIITKEKAEADVALAAAIPALEMAAQALENLDKKDITEIKAFTTPPKPVMYVCMCVVVLVTPKSEGDGWNGAKAMLSDVNFMKSLLEYPKDDITDKQVKKIKDYFSKDPESFEGQAMKKISVAGNGLLTWVKAMVHYHEVARTVEPKRKLVRELQQKKETAERNLAAIQKELVQLTEQIEKLTADQVEQSAKLKELQDEAATMERRLTAASHLIEGLGSERVRWTADLQSQAETKKKLVGDCLVGAGFLSYTGPFSFDFRHRMVVDHWLGDVTDRNIPMTSPFKLEDLLTSDVEVALWAGQGLPSDELSVQNGILTTRASRFPLCIDPQMQAVHWIKSAHEKNGLVVKTFNDDYAKHLELAIQYGKPFLFEGIDNELDPMIDPVLEKSVTVEGGQTMITLGDNQIEWSDSFLLFLTTKLSNPSYSPEVMGKVSIINYTVTMQGLQDQLLNVVVGFERPDLEKERQELIHRMSEDKQTLKQLEDVLLRELAQSKGSILDNEELIATLQNTKEKAVEIAKSLEDGKVTAVEIDKLRSVYQRVAKRGSILYFSMVGLANISFMYEYSLNAYLGVFERSLREARPDRIVDNRLKNVTEKLTQNVYDFVCMGIFENHKLMFSFQMTTMIMDGEAELQRDELDFFTKGNTSLEQVQPKSPGLEWFPDGGWKDLQLLTKLKAPFETLLKDIQESVQVWKDWYDLERPEDEPIPMGYSESLSMFQKMLVIRCFRTDRVYNAIKNFVIWRLQDYYVQPPSLQYDKIFAQSSENSPVVFILSPGADPQSDVQKLGEHLGFSGTKFKFLALGQGMGQQAANYIETGYQRGHWVMLQNCHLLASWLKTLEKILEGMHKPHKDFRLWLTTLPTDAFPLGILQRSLKVVTEPPDGLKLNVKGSYTKLSDEDLDECPHPAYRSLVWVVAFFHAVVQERRKYGKIGWNVSYDFNESDFRISIRLLSMYLGKAFDNDDPVPWSSLKYLIGEAMYGGRVTDDFDRRVLVTYLSEYMGDFLFDEDQPFFFSQSGFDYQVPNPGPLDVYQNYIKELPLINSPEVFGLHPNAEIGYFTDSAKRLWHGLITMQTSEGAVSGGVNRDEYIKKVATDIEDKLPKEELKFVKDDVPTPSEVVLMQEIERFNALVSRMGLMLADLKRALKGEIGISAELDEMGNSLFNGFLPPAWARLAPATLKPLGSWMEHFTRRYKQYVDWATQGEPSVFWMSGFHIPDSLLTALVQATCRKKGWALDKSTLYTVVTKFTDRSQVTKRLEHGTYIEGLYLEGARWDMEKGCLTRQNPKELVQEMPLIQIVPIEANRLKLRDSLTTPVYVTQDRRNAMGVGWVFDANLHTKEHPSLWVLQGVALCLNTDI</sequence>
<dbReference type="GO" id="GO:0008569">
    <property type="term" value="F:minus-end-directed microtubule motor activity"/>
    <property type="evidence" value="ECO:0007669"/>
    <property type="project" value="InterPro"/>
</dbReference>
<keyword evidence="15" id="KW-0966">Cell projection</keyword>
<dbReference type="InterPro" id="IPR041466">
    <property type="entry name" value="Dynein_AAA5_ext"/>
</dbReference>
<evidence type="ECO:0000256" key="12">
    <source>
        <dbReference type="ARBA" id="ARBA00023069"/>
    </source>
</evidence>
<dbReference type="FunFam" id="3.20.180.20:FF:000001">
    <property type="entry name" value="Dynein axonemal heavy chain 5"/>
    <property type="match status" value="1"/>
</dbReference>
<dbReference type="InterPro" id="IPR041589">
    <property type="entry name" value="DNAH3_AAA_lid_1"/>
</dbReference>
<dbReference type="GO" id="GO:0060294">
    <property type="term" value="P:cilium movement involved in cell motility"/>
    <property type="evidence" value="ECO:0007669"/>
    <property type="project" value="UniProtKB-ARBA"/>
</dbReference>
<evidence type="ECO:0000256" key="16">
    <source>
        <dbReference type="ARBA" id="ARBA00054075"/>
    </source>
</evidence>
<feature type="domain" description="AAA+ ATPase" evidence="21">
    <location>
        <begin position="2106"/>
        <end position="2242"/>
    </location>
</feature>
<feature type="compositionally biased region" description="Acidic residues" evidence="20">
    <location>
        <begin position="336"/>
        <end position="361"/>
    </location>
</feature>
<dbReference type="FunFam" id="1.10.8.710:FF:000002">
    <property type="entry name" value="dynein heavy chain 17, axonemal"/>
    <property type="match status" value="1"/>
</dbReference>
<dbReference type="FunFam" id="1.20.140.100:FF:000001">
    <property type="entry name" value="dynein heavy chain 17, axonemal"/>
    <property type="match status" value="1"/>
</dbReference>
<dbReference type="STRING" id="1169540.A0A0G4H669"/>
<keyword evidence="4" id="KW-0963">Cytoplasm</keyword>
<dbReference type="Gene3D" id="1.20.58.1120">
    <property type="match status" value="1"/>
</dbReference>
<keyword evidence="11 19" id="KW-0175">Coiled coil</keyword>
<dbReference type="FunFam" id="1.10.287.2620:FF:000002">
    <property type="entry name" value="Dynein heavy chain 2, axonemal"/>
    <property type="match status" value="1"/>
</dbReference>
<keyword evidence="12" id="KW-0969">Cilium</keyword>
<dbReference type="VEuPathDB" id="CryptoDB:Vbra_6629"/>
<dbReference type="GO" id="GO:0051959">
    <property type="term" value="F:dynein light intermediate chain binding"/>
    <property type="evidence" value="ECO:0007669"/>
    <property type="project" value="InterPro"/>
</dbReference>
<dbReference type="InParanoid" id="A0A0G4H669"/>
<dbReference type="FunFam" id="1.10.8.1220:FF:000001">
    <property type="entry name" value="Dynein axonemal heavy chain 5"/>
    <property type="match status" value="1"/>
</dbReference>
<dbReference type="Gene3D" id="1.10.8.1220">
    <property type="match status" value="1"/>
</dbReference>
<comment type="subunit">
    <text evidence="17">The I1 inner arm complex (also known as the f dynein complex) is a two-headed isoform composed of two heavy chains (1-alpha and 1-beta), three intermediate chains and three light chains. I1 occupies a specific position proximal to the first radial spoke and repeats every 96 nm along the length of the axoneme.</text>
</comment>
<dbReference type="FunFam" id="1.20.920.20:FF:000001">
    <property type="entry name" value="dynein heavy chain 2, axonemal"/>
    <property type="match status" value="1"/>
</dbReference>
<feature type="region of interest" description="Disordered" evidence="20">
    <location>
        <begin position="75"/>
        <end position="163"/>
    </location>
</feature>
<dbReference type="SUPFAM" id="SSF52540">
    <property type="entry name" value="P-loop containing nucleoside triphosphate hydrolases"/>
    <property type="match status" value="4"/>
</dbReference>
<keyword evidence="8" id="KW-0067">ATP-binding</keyword>
<dbReference type="Gene3D" id="1.20.920.30">
    <property type="match status" value="1"/>
</dbReference>
<dbReference type="InterPro" id="IPR003593">
    <property type="entry name" value="AAA+_ATPase"/>
</dbReference>
<evidence type="ECO:0000256" key="2">
    <source>
        <dbReference type="ARBA" id="ARBA00004430"/>
    </source>
</evidence>
<keyword evidence="5" id="KW-0493">Microtubule</keyword>
<dbReference type="FunFam" id="3.10.490.20:FF:000006">
    <property type="entry name" value="Dynein axonemal heavy chain 10"/>
    <property type="match status" value="1"/>
</dbReference>
<dbReference type="InterPro" id="IPR041658">
    <property type="entry name" value="AAA_lid_11"/>
</dbReference>
<evidence type="ECO:0000256" key="7">
    <source>
        <dbReference type="ARBA" id="ARBA00022741"/>
    </source>
</evidence>
<evidence type="ECO:0000256" key="10">
    <source>
        <dbReference type="ARBA" id="ARBA00023017"/>
    </source>
</evidence>
<dbReference type="FunFam" id="3.40.50.300:FF:000044">
    <property type="entry name" value="Dynein heavy chain 5, axonemal"/>
    <property type="match status" value="1"/>
</dbReference>
<organism evidence="22 23">
    <name type="scientific">Vitrella brassicaformis (strain CCMP3155)</name>
    <dbReference type="NCBI Taxonomy" id="1169540"/>
    <lineage>
        <taxon>Eukaryota</taxon>
        <taxon>Sar</taxon>
        <taxon>Alveolata</taxon>
        <taxon>Colpodellida</taxon>
        <taxon>Vitrellaceae</taxon>
        <taxon>Vitrella</taxon>
    </lineage>
</organism>
<feature type="coiled-coil region" evidence="19">
    <location>
        <begin position="3358"/>
        <end position="3385"/>
    </location>
</feature>
<dbReference type="InterPro" id="IPR024317">
    <property type="entry name" value="Dynein_heavy_chain_D4_dom"/>
</dbReference>
<evidence type="ECO:0000256" key="3">
    <source>
        <dbReference type="ARBA" id="ARBA00008887"/>
    </source>
</evidence>
<feature type="compositionally biased region" description="Acidic residues" evidence="20">
    <location>
        <begin position="75"/>
        <end position="91"/>
    </location>
</feature>
<dbReference type="Gene3D" id="1.10.287.2620">
    <property type="match status" value="1"/>
</dbReference>
<dbReference type="Gene3D" id="1.20.1270.280">
    <property type="match status" value="1"/>
</dbReference>
<feature type="coiled-coil region" evidence="19">
    <location>
        <begin position="3537"/>
        <end position="3606"/>
    </location>
</feature>
<evidence type="ECO:0000256" key="4">
    <source>
        <dbReference type="ARBA" id="ARBA00022490"/>
    </source>
</evidence>
<dbReference type="Gene3D" id="1.20.140.100">
    <property type="entry name" value="Dynein heavy chain, N-terminal domain 2"/>
    <property type="match status" value="1"/>
</dbReference>
<evidence type="ECO:0000256" key="1">
    <source>
        <dbReference type="ARBA" id="ARBA00004230"/>
    </source>
</evidence>
<dbReference type="InterPro" id="IPR042228">
    <property type="entry name" value="Dynein_linker_3"/>
</dbReference>
<dbReference type="SMART" id="SM00382">
    <property type="entry name" value="AAA"/>
    <property type="match status" value="3"/>
</dbReference>
<dbReference type="FunFam" id="3.40.50.300:FF:000049">
    <property type="entry name" value="Dynein, axonemal, heavy chain 5"/>
    <property type="match status" value="1"/>
</dbReference>
<feature type="compositionally biased region" description="Low complexity" evidence="20">
    <location>
        <begin position="100"/>
        <end position="114"/>
    </location>
</feature>
<keyword evidence="7" id="KW-0547">Nucleotide-binding</keyword>
<dbReference type="Gene3D" id="3.40.50.300">
    <property type="entry name" value="P-loop containing nucleotide triphosphate hydrolases"/>
    <property type="match status" value="5"/>
</dbReference>
<evidence type="ECO:0000256" key="5">
    <source>
        <dbReference type="ARBA" id="ARBA00022701"/>
    </source>
</evidence>
<protein>
    <recommendedName>
        <fullName evidence="18">Dynein-1, subspecies f</fullName>
    </recommendedName>
</protein>
<evidence type="ECO:0000313" key="23">
    <source>
        <dbReference type="Proteomes" id="UP000041254"/>
    </source>
</evidence>
<keyword evidence="13" id="KW-0505">Motor protein</keyword>
<dbReference type="InterPro" id="IPR013594">
    <property type="entry name" value="Dynein_heavy_tail"/>
</dbReference>
<dbReference type="FunFam" id="3.40.50.300:FF:002141">
    <property type="entry name" value="Dynein heavy chain"/>
    <property type="match status" value="1"/>
</dbReference>
<evidence type="ECO:0000256" key="6">
    <source>
        <dbReference type="ARBA" id="ARBA00022737"/>
    </source>
</evidence>
<dbReference type="InterPro" id="IPR024743">
    <property type="entry name" value="Dynein_HC_stalk"/>
</dbReference>
<dbReference type="EMBL" id="CDMY01001028">
    <property type="protein sequence ID" value="CEM39201.1"/>
    <property type="molecule type" value="Genomic_DNA"/>
</dbReference>
<feature type="region of interest" description="Disordered" evidence="20">
    <location>
        <begin position="251"/>
        <end position="414"/>
    </location>
</feature>
<keyword evidence="14" id="KW-0206">Cytoskeleton</keyword>
<dbReference type="GO" id="GO:0045505">
    <property type="term" value="F:dynein intermediate chain binding"/>
    <property type="evidence" value="ECO:0007669"/>
    <property type="project" value="InterPro"/>
</dbReference>
<dbReference type="Pfam" id="PF12781">
    <property type="entry name" value="AAA_9"/>
    <property type="match status" value="1"/>
</dbReference>
<dbReference type="Gene3D" id="1.10.8.710">
    <property type="match status" value="1"/>
</dbReference>
<dbReference type="Pfam" id="PF17852">
    <property type="entry name" value="Dynein_AAA_lid"/>
    <property type="match status" value="1"/>
</dbReference>
<dbReference type="Pfam" id="PF12780">
    <property type="entry name" value="AAA_8"/>
    <property type="match status" value="1"/>
</dbReference>
<dbReference type="InterPro" id="IPR043157">
    <property type="entry name" value="Dynein_AAA1S"/>
</dbReference>
<dbReference type="InterPro" id="IPR035706">
    <property type="entry name" value="AAA_9"/>
</dbReference>
<evidence type="ECO:0000256" key="11">
    <source>
        <dbReference type="ARBA" id="ARBA00023054"/>
    </source>
</evidence>
<evidence type="ECO:0000256" key="17">
    <source>
        <dbReference type="ARBA" id="ARBA00063032"/>
    </source>
</evidence>
<dbReference type="Proteomes" id="UP000041254">
    <property type="component" value="Unassembled WGS sequence"/>
</dbReference>
<dbReference type="OrthoDB" id="424310at2759"/>
<dbReference type="GO" id="GO:0036156">
    <property type="term" value="C:inner dynein arm"/>
    <property type="evidence" value="ECO:0007669"/>
    <property type="project" value="UniProtKB-ARBA"/>
</dbReference>
<reference evidence="22 23" key="1">
    <citation type="submission" date="2014-11" db="EMBL/GenBank/DDBJ databases">
        <authorList>
            <person name="Zhu J."/>
            <person name="Qi W."/>
            <person name="Song R."/>
        </authorList>
    </citation>
    <scope>NUCLEOTIDE SEQUENCE [LARGE SCALE GENOMIC DNA]</scope>
</reference>
<evidence type="ECO:0000256" key="13">
    <source>
        <dbReference type="ARBA" id="ARBA00023175"/>
    </source>
</evidence>
<dbReference type="PANTHER" id="PTHR22878:SF63">
    <property type="entry name" value="DYNEIN AXONEMAL HEAVY CHAIN 10"/>
    <property type="match status" value="1"/>
</dbReference>
<evidence type="ECO:0000256" key="19">
    <source>
        <dbReference type="SAM" id="Coils"/>
    </source>
</evidence>
<feature type="compositionally biased region" description="Basic and acidic residues" evidence="20">
    <location>
        <begin position="131"/>
        <end position="149"/>
    </location>
</feature>
<dbReference type="Pfam" id="PF25007">
    <property type="entry name" value="DYH2-5-8_CC"/>
    <property type="match status" value="1"/>
</dbReference>
<dbReference type="Gene3D" id="1.10.8.720">
    <property type="entry name" value="Region D6 of dynein motor"/>
    <property type="match status" value="1"/>
</dbReference>
<dbReference type="InterPro" id="IPR026983">
    <property type="entry name" value="DHC"/>
</dbReference>
<dbReference type="Pfam" id="PF08393">
    <property type="entry name" value="DHC_N2"/>
    <property type="match status" value="1"/>
</dbReference>
<dbReference type="Gene3D" id="3.10.490.20">
    <property type="match status" value="1"/>
</dbReference>
<keyword evidence="9" id="KW-0282">Flagellum</keyword>
<dbReference type="PhylomeDB" id="A0A0G4H669"/>
<dbReference type="FunFam" id="1.20.58.1120:FF:000008">
    <property type="entry name" value="Dynein heavy chain 10, axonemal"/>
    <property type="match status" value="1"/>
</dbReference>
<keyword evidence="6" id="KW-0677">Repeat</keyword>
<comment type="subcellular location">
    <subcellularLocation>
        <location evidence="1">Cell projection</location>
        <location evidence="1">Cilium</location>
        <location evidence="1">Flagellum</location>
    </subcellularLocation>
    <subcellularLocation>
        <location evidence="2">Cytoplasm</location>
        <location evidence="2">Cytoskeleton</location>
        <location evidence="2">Cilium axoneme</location>
    </subcellularLocation>
</comment>
<dbReference type="Gene3D" id="1.20.920.20">
    <property type="match status" value="1"/>
</dbReference>
<dbReference type="OMA" id="VGEAMYG"/>
<comment type="similarity">
    <text evidence="3">Belongs to the dynein heavy chain family.</text>
</comment>
<accession>A0A0G4H669</accession>
<dbReference type="Pfam" id="PF08385">
    <property type="entry name" value="DHC_N1"/>
    <property type="match status" value="1"/>
</dbReference>
<dbReference type="InterPro" id="IPR013602">
    <property type="entry name" value="Dynein_heavy_linker"/>
</dbReference>
<evidence type="ECO:0000256" key="9">
    <source>
        <dbReference type="ARBA" id="ARBA00022846"/>
    </source>
</evidence>
<feature type="compositionally biased region" description="Basic and acidic residues" evidence="20">
    <location>
        <begin position="362"/>
        <end position="371"/>
    </location>
</feature>
<name>A0A0G4H669_VITBC</name>
<evidence type="ECO:0000256" key="14">
    <source>
        <dbReference type="ARBA" id="ARBA00023212"/>
    </source>
</evidence>
<feature type="domain" description="AAA+ ATPase" evidence="21">
    <location>
        <begin position="2721"/>
        <end position="2874"/>
    </location>
</feature>
<dbReference type="InterPro" id="IPR043160">
    <property type="entry name" value="Dynein_C_barrel"/>
</dbReference>
<evidence type="ECO:0000256" key="8">
    <source>
        <dbReference type="ARBA" id="ARBA00022840"/>
    </source>
</evidence>
<evidence type="ECO:0000259" key="21">
    <source>
        <dbReference type="SMART" id="SM00382"/>
    </source>
</evidence>
<dbReference type="GO" id="GO:0036159">
    <property type="term" value="P:inner dynein arm assembly"/>
    <property type="evidence" value="ECO:0007669"/>
    <property type="project" value="UniProtKB-ARBA"/>
</dbReference>
<dbReference type="Gene3D" id="6.10.140.1060">
    <property type="match status" value="1"/>
</dbReference>
<dbReference type="Gene3D" id="1.10.472.130">
    <property type="match status" value="1"/>
</dbReference>
<dbReference type="InterPro" id="IPR027417">
    <property type="entry name" value="P-loop_NTPase"/>
</dbReference>
<evidence type="ECO:0000256" key="20">
    <source>
        <dbReference type="SAM" id="MobiDB-lite"/>
    </source>
</evidence>
<gene>
    <name evidence="22" type="ORF">Vbra_6629</name>
</gene>
<dbReference type="GO" id="GO:0008017">
    <property type="term" value="F:microtubule binding"/>
    <property type="evidence" value="ECO:0007669"/>
    <property type="project" value="UniProtKB-ARBA"/>
</dbReference>
<dbReference type="InterPro" id="IPR042222">
    <property type="entry name" value="Dynein_2_N"/>
</dbReference>
<dbReference type="Pfam" id="PF12777">
    <property type="entry name" value="MT"/>
    <property type="match status" value="1"/>
</dbReference>
<dbReference type="Pfam" id="PF12774">
    <property type="entry name" value="AAA_6"/>
    <property type="match status" value="1"/>
</dbReference>
<dbReference type="Pfam" id="PF17857">
    <property type="entry name" value="AAA_lid_1"/>
    <property type="match status" value="1"/>
</dbReference>
<dbReference type="Pfam" id="PF12775">
    <property type="entry name" value="AAA_7"/>
    <property type="match status" value="1"/>
</dbReference>
<keyword evidence="10" id="KW-0243">Dynein</keyword>
<dbReference type="InterPro" id="IPR042219">
    <property type="entry name" value="AAA_lid_11_sf"/>
</dbReference>
<dbReference type="FunFam" id="1.20.1270.280:FF:000005">
    <property type="entry name" value="Dynein axonemal heavy chain 10"/>
    <property type="match status" value="1"/>
</dbReference>
<dbReference type="InterPro" id="IPR035699">
    <property type="entry name" value="AAA_6"/>
</dbReference>